<name>A0ABW6CPA0_9CAUL</name>
<gene>
    <name evidence="1" type="ORF">OCL97_06335</name>
</gene>
<proteinExistence type="predicted"/>
<dbReference type="Proteomes" id="UP001598130">
    <property type="component" value="Unassembled WGS sequence"/>
</dbReference>
<evidence type="ECO:0000313" key="1">
    <source>
        <dbReference type="EMBL" id="MFD3263586.1"/>
    </source>
</evidence>
<keyword evidence="2" id="KW-1185">Reference proteome</keyword>
<evidence type="ECO:0008006" key="3">
    <source>
        <dbReference type="Google" id="ProtNLM"/>
    </source>
</evidence>
<sequence>MTDDLTSNCSPGPGPLQDRLNRDCFCIDVDEASVWRAVDAAAGGVISGQALAQERPHLFSTGPAFISQDEVAAMEAVAGAIETVAELPAFQAAVLAWGPASARTAQGPRGALMGYDFHLTPDGPKLIEVNTNAGGAFLNALLAQALAACCPEVAAVTAPRSLAEFEDAVWEMFQAEWRLQGKTGKPALAAIVDDAPQGQYLYPEFLLAQAFLGRRGVETLIVDPADLRMVDGRLTTTDGLAIDLVYNRHCDFGLETPQTAALREAYLSGGAVVTPNPRNHALLADKRNLTLLSDPEALARLGVAPHLITALRGLPRARLVTPANAEALWAQRKSLFFKPAAGHAGKAVYRGDKITRGAWATVTAGGYIAQDFAAPSERRVRIAGDPQVRKMDVRLYTYAGKTLMAAARLYSGQTTNFRTPGGGFAPVVVVASDAVAWTDGNGQLCAPT</sequence>
<evidence type="ECO:0000313" key="2">
    <source>
        <dbReference type="Proteomes" id="UP001598130"/>
    </source>
</evidence>
<comment type="caution">
    <text evidence="1">The sequence shown here is derived from an EMBL/GenBank/DDBJ whole genome shotgun (WGS) entry which is preliminary data.</text>
</comment>
<organism evidence="1 2">
    <name type="scientific">Phenylobacterium ferrooxidans</name>
    <dbReference type="NCBI Taxonomy" id="2982689"/>
    <lineage>
        <taxon>Bacteria</taxon>
        <taxon>Pseudomonadati</taxon>
        <taxon>Pseudomonadota</taxon>
        <taxon>Alphaproteobacteria</taxon>
        <taxon>Caulobacterales</taxon>
        <taxon>Caulobacteraceae</taxon>
        <taxon>Phenylobacterium</taxon>
    </lineage>
</organism>
<reference evidence="1 2" key="1">
    <citation type="submission" date="2022-09" db="EMBL/GenBank/DDBJ databases">
        <title>New species of Phenylobacterium.</title>
        <authorList>
            <person name="Mieszkin S."/>
        </authorList>
    </citation>
    <scope>NUCLEOTIDE SEQUENCE [LARGE SCALE GENOMIC DNA]</scope>
    <source>
        <strain evidence="1 2">HK31-G</strain>
    </source>
</reference>
<dbReference type="RefSeq" id="WP_377368624.1">
    <property type="nucleotide sequence ID" value="NZ_JAOTJD010000008.1"/>
</dbReference>
<protein>
    <recommendedName>
        <fullName evidence="3">ATP-grasp domain-containing protein</fullName>
    </recommendedName>
</protein>
<dbReference type="SUPFAM" id="SSF56059">
    <property type="entry name" value="Glutathione synthetase ATP-binding domain-like"/>
    <property type="match status" value="1"/>
</dbReference>
<accession>A0ABW6CPA0</accession>
<dbReference type="EMBL" id="JAOTJD010000008">
    <property type="protein sequence ID" value="MFD3263586.1"/>
    <property type="molecule type" value="Genomic_DNA"/>
</dbReference>